<dbReference type="Proteomes" id="UP000016931">
    <property type="component" value="Unassembled WGS sequence"/>
</dbReference>
<feature type="transmembrane region" description="Helical" evidence="7">
    <location>
        <begin position="49"/>
        <end position="71"/>
    </location>
</feature>
<dbReference type="EMBL" id="KB456267">
    <property type="protein sequence ID" value="EMF10801.1"/>
    <property type="molecule type" value="Genomic_DNA"/>
</dbReference>
<proteinExistence type="inferred from homology"/>
<dbReference type="InterPro" id="IPR020846">
    <property type="entry name" value="MFS_dom"/>
</dbReference>
<dbReference type="Gene3D" id="1.20.1250.20">
    <property type="entry name" value="MFS general substrate transporter like domains"/>
    <property type="match status" value="1"/>
</dbReference>
<evidence type="ECO:0000256" key="4">
    <source>
        <dbReference type="ARBA" id="ARBA00022692"/>
    </source>
</evidence>
<feature type="transmembrane region" description="Helical" evidence="7">
    <location>
        <begin position="137"/>
        <end position="158"/>
    </location>
</feature>
<dbReference type="RefSeq" id="XP_016758922.1">
    <property type="nucleotide sequence ID" value="XM_016903041.1"/>
</dbReference>
<feature type="domain" description="Major facilitator superfamily (MFS) profile" evidence="8">
    <location>
        <begin position="11"/>
        <end position="445"/>
    </location>
</feature>
<feature type="transmembrane region" description="Helical" evidence="7">
    <location>
        <begin position="351"/>
        <end position="371"/>
    </location>
</feature>
<comment type="subcellular location">
    <subcellularLocation>
        <location evidence="1">Membrane</location>
        <topology evidence="1">Multi-pass membrane protein</topology>
    </subcellularLocation>
</comment>
<gene>
    <name evidence="9" type="ORF">SEPMUDRAFT_143422</name>
</gene>
<dbReference type="GO" id="GO:0016020">
    <property type="term" value="C:membrane"/>
    <property type="evidence" value="ECO:0007669"/>
    <property type="project" value="UniProtKB-SubCell"/>
</dbReference>
<dbReference type="GeneID" id="27900178"/>
<evidence type="ECO:0000256" key="1">
    <source>
        <dbReference type="ARBA" id="ARBA00004141"/>
    </source>
</evidence>
<comment type="similarity">
    <text evidence="2">Belongs to the major facilitator superfamily. Sugar transporter (TC 2.A.1.1) family.</text>
</comment>
<dbReference type="PROSITE" id="PS50850">
    <property type="entry name" value="MFS"/>
    <property type="match status" value="1"/>
</dbReference>
<feature type="transmembrane region" description="Helical" evidence="7">
    <location>
        <begin position="293"/>
        <end position="311"/>
    </location>
</feature>
<dbReference type="InterPro" id="IPR050360">
    <property type="entry name" value="MFS_Sugar_Transporters"/>
</dbReference>
<protein>
    <submittedName>
        <fullName evidence="9">MFS monosaccharide transporter</fullName>
    </submittedName>
</protein>
<dbReference type="HOGENOM" id="CLU_001265_30_13_1"/>
<evidence type="ECO:0000256" key="2">
    <source>
        <dbReference type="ARBA" id="ARBA00010992"/>
    </source>
</evidence>
<dbReference type="InterPro" id="IPR036259">
    <property type="entry name" value="MFS_trans_sf"/>
</dbReference>
<evidence type="ECO:0000256" key="6">
    <source>
        <dbReference type="ARBA" id="ARBA00023136"/>
    </source>
</evidence>
<evidence type="ECO:0000313" key="10">
    <source>
        <dbReference type="Proteomes" id="UP000016931"/>
    </source>
</evidence>
<name>N1QEF4_SPHMS</name>
<dbReference type="PRINTS" id="PR00171">
    <property type="entry name" value="SUGRTRNSPORT"/>
</dbReference>
<dbReference type="SUPFAM" id="SSF103473">
    <property type="entry name" value="MFS general substrate transporter"/>
    <property type="match status" value="1"/>
</dbReference>
<evidence type="ECO:0000259" key="8">
    <source>
        <dbReference type="PROSITE" id="PS50850"/>
    </source>
</evidence>
<feature type="transmembrane region" description="Helical" evidence="7">
    <location>
        <begin position="392"/>
        <end position="416"/>
    </location>
</feature>
<dbReference type="GO" id="GO:0005351">
    <property type="term" value="F:carbohydrate:proton symporter activity"/>
    <property type="evidence" value="ECO:0007669"/>
    <property type="project" value="TreeGrafter"/>
</dbReference>
<dbReference type="Pfam" id="PF00083">
    <property type="entry name" value="Sugar_tr"/>
    <property type="match status" value="1"/>
</dbReference>
<reference evidence="9 10" key="1">
    <citation type="journal article" date="2012" name="PLoS Pathog.">
        <title>Diverse lifestyles and strategies of plant pathogenesis encoded in the genomes of eighteen Dothideomycetes fungi.</title>
        <authorList>
            <person name="Ohm R.A."/>
            <person name="Feau N."/>
            <person name="Henrissat B."/>
            <person name="Schoch C.L."/>
            <person name="Horwitz B.A."/>
            <person name="Barry K.W."/>
            <person name="Condon B.J."/>
            <person name="Copeland A.C."/>
            <person name="Dhillon B."/>
            <person name="Glaser F."/>
            <person name="Hesse C.N."/>
            <person name="Kosti I."/>
            <person name="LaButti K."/>
            <person name="Lindquist E.A."/>
            <person name="Lucas S."/>
            <person name="Salamov A.A."/>
            <person name="Bradshaw R.E."/>
            <person name="Ciuffetti L."/>
            <person name="Hamelin R.C."/>
            <person name="Kema G.H.J."/>
            <person name="Lawrence C."/>
            <person name="Scott J.A."/>
            <person name="Spatafora J.W."/>
            <person name="Turgeon B.G."/>
            <person name="de Wit P.J.G.M."/>
            <person name="Zhong S."/>
            <person name="Goodwin S.B."/>
            <person name="Grigoriev I.V."/>
        </authorList>
    </citation>
    <scope>NUCLEOTIDE SEQUENCE [LARGE SCALE GENOMIC DNA]</scope>
    <source>
        <strain evidence="9 10">SO2202</strain>
    </source>
</reference>
<feature type="transmembrane region" description="Helical" evidence="7">
    <location>
        <begin position="256"/>
        <end position="277"/>
    </location>
</feature>
<feature type="transmembrane region" description="Helical" evidence="7">
    <location>
        <begin position="104"/>
        <end position="125"/>
    </location>
</feature>
<evidence type="ECO:0000256" key="5">
    <source>
        <dbReference type="ARBA" id="ARBA00022989"/>
    </source>
</evidence>
<keyword evidence="6 7" id="KW-0472">Membrane</keyword>
<dbReference type="PANTHER" id="PTHR48022:SF11">
    <property type="entry name" value="MONOSACCHARIDE TRANSPORTER (HXT8), PUTATIVE (AFU_ORTHOLOGUE AFUA_2G08120)-RELATED"/>
    <property type="match status" value="1"/>
</dbReference>
<dbReference type="AlphaFoldDB" id="N1QEF4"/>
<dbReference type="InterPro" id="IPR003663">
    <property type="entry name" value="Sugar/inositol_transpt"/>
</dbReference>
<sequence length="480" mass="52855">MAKHGMGLLPLAMFVGLGTFLSGYDSGVVTTTITKTSWIKHMNYPSQEWIGAVASFYYAGQALGCLLQVLVADRIGRIPFLQLLTAFAAIGPVIQTVSTNMQTFIAGRALAGLPTGAMYTTIALYLCEIAPAHNRGLIAGCSGLMLGLGIMISNWVGMACSYAPYGSLQWRLPIALQTPWSCILLIGLATFVPESPRYLIFQGRIAHARAVFDRLRIGYNLDEADHEFAQMTAQIDFEARRRLASSERIRLFRYRMAVALICGIIPSLTGAQVIGYYQVRLYQTLGIEVRDRLTLAGAHGTVSFLAVLFTDKLVIDRWGRRNLLLLGLAGSVFCQIYCAITQWQFAFGENTVGKAFAVLGIYLFTVVYYACFGSTPGIYQAEVLPIAVRSKVMGVTGAASLAIIAGFSESAPMAFVTIKHNYYYVFLGPTVLIFLVAWLMFPETKQRTLEEIPWIFGDNIVTERRRYSSGDSGDTEQTDR</sequence>
<evidence type="ECO:0000313" key="9">
    <source>
        <dbReference type="EMBL" id="EMF10801.1"/>
    </source>
</evidence>
<feature type="transmembrane region" description="Helical" evidence="7">
    <location>
        <begin position="170"/>
        <end position="192"/>
    </location>
</feature>
<keyword evidence="4 7" id="KW-0812">Transmembrane</keyword>
<feature type="transmembrane region" description="Helical" evidence="7">
    <location>
        <begin position="422"/>
        <end position="441"/>
    </location>
</feature>
<keyword evidence="3" id="KW-0813">Transport</keyword>
<dbReference type="OrthoDB" id="6612291at2759"/>
<dbReference type="PANTHER" id="PTHR48022">
    <property type="entry name" value="PLASTIDIC GLUCOSE TRANSPORTER 4"/>
    <property type="match status" value="1"/>
</dbReference>
<dbReference type="OMA" id="CEIAPAH"/>
<organism evidence="9 10">
    <name type="scientific">Sphaerulina musiva (strain SO2202)</name>
    <name type="common">Poplar stem canker fungus</name>
    <name type="synonym">Septoria musiva</name>
    <dbReference type="NCBI Taxonomy" id="692275"/>
    <lineage>
        <taxon>Eukaryota</taxon>
        <taxon>Fungi</taxon>
        <taxon>Dikarya</taxon>
        <taxon>Ascomycota</taxon>
        <taxon>Pezizomycotina</taxon>
        <taxon>Dothideomycetes</taxon>
        <taxon>Dothideomycetidae</taxon>
        <taxon>Mycosphaerellales</taxon>
        <taxon>Mycosphaerellaceae</taxon>
        <taxon>Sphaerulina</taxon>
    </lineage>
</organism>
<dbReference type="PROSITE" id="PS00217">
    <property type="entry name" value="SUGAR_TRANSPORT_2"/>
    <property type="match status" value="1"/>
</dbReference>
<keyword evidence="10" id="KW-1185">Reference proteome</keyword>
<evidence type="ECO:0000256" key="7">
    <source>
        <dbReference type="SAM" id="Phobius"/>
    </source>
</evidence>
<feature type="transmembrane region" description="Helical" evidence="7">
    <location>
        <begin position="323"/>
        <end position="345"/>
    </location>
</feature>
<dbReference type="InterPro" id="IPR005828">
    <property type="entry name" value="MFS_sugar_transport-like"/>
</dbReference>
<keyword evidence="5 7" id="KW-1133">Transmembrane helix</keyword>
<accession>N1QEF4</accession>
<evidence type="ECO:0000256" key="3">
    <source>
        <dbReference type="ARBA" id="ARBA00022448"/>
    </source>
</evidence>
<dbReference type="eggNOG" id="KOG0254">
    <property type="taxonomic scope" value="Eukaryota"/>
</dbReference>
<dbReference type="InterPro" id="IPR005829">
    <property type="entry name" value="Sugar_transporter_CS"/>
</dbReference>
<feature type="transmembrane region" description="Helical" evidence="7">
    <location>
        <begin position="78"/>
        <end position="98"/>
    </location>
</feature>